<dbReference type="Pfam" id="PF13191">
    <property type="entry name" value="AAA_16"/>
    <property type="match status" value="1"/>
</dbReference>
<comment type="caution">
    <text evidence="4">The sequence shown here is derived from an EMBL/GenBank/DDBJ whole genome shotgun (WGS) entry which is preliminary data.</text>
</comment>
<dbReference type="PANTHER" id="PTHR16305">
    <property type="entry name" value="TESTICULAR SOLUBLE ADENYLYL CYCLASE"/>
    <property type="match status" value="1"/>
</dbReference>
<dbReference type="PROSITE" id="PS00622">
    <property type="entry name" value="HTH_LUXR_1"/>
    <property type="match status" value="1"/>
</dbReference>
<dbReference type="InterPro" id="IPR011990">
    <property type="entry name" value="TPR-like_helical_dom_sf"/>
</dbReference>
<dbReference type="Pfam" id="PF00196">
    <property type="entry name" value="GerE"/>
    <property type="match status" value="1"/>
</dbReference>
<dbReference type="Proteomes" id="UP000092207">
    <property type="component" value="Unassembled WGS sequence"/>
</dbReference>
<evidence type="ECO:0000313" key="5">
    <source>
        <dbReference type="Proteomes" id="UP000092207"/>
    </source>
</evidence>
<protein>
    <submittedName>
        <fullName evidence="4">LuxR family transcriptional regulator</fullName>
    </submittedName>
</protein>
<dbReference type="SUPFAM" id="SSF52540">
    <property type="entry name" value="P-loop containing nucleoside triphosphate hydrolases"/>
    <property type="match status" value="1"/>
</dbReference>
<keyword evidence="1" id="KW-0547">Nucleotide-binding</keyword>
<evidence type="ECO:0000256" key="1">
    <source>
        <dbReference type="ARBA" id="ARBA00022741"/>
    </source>
</evidence>
<organism evidence="4 5">
    <name type="scientific">Mycobacterium scrofulaceum</name>
    <dbReference type="NCBI Taxonomy" id="1783"/>
    <lineage>
        <taxon>Bacteria</taxon>
        <taxon>Bacillati</taxon>
        <taxon>Actinomycetota</taxon>
        <taxon>Actinomycetes</taxon>
        <taxon>Mycobacteriales</taxon>
        <taxon>Mycobacteriaceae</taxon>
        <taxon>Mycobacterium</taxon>
    </lineage>
</organism>
<dbReference type="PROSITE" id="PS50043">
    <property type="entry name" value="HTH_LUXR_2"/>
    <property type="match status" value="1"/>
</dbReference>
<sequence length="918" mass="98753">MAARIVNRQADERAVVEFLESVPREPCALVIEGDPGIGKTTLWLDVVARARDLGYRVLTSRAAAAESVLAYTTMADLLTDVDDAVWADLPTPQQRGLDAALLRRGDAGRATDARAVAAAFVAVLARLAARGPLLVAIDDLQWLDTSSAHVVAFAARRLPRGAALVCTTRTAQASSLLQLARPEGVYRIRMEPLTLGELRQVLTLRLGAPIARPTMVRIHEVSGGNPFYALELAREIGARGHHNELGLPASLSELVRTRIGRVGAGADEALLAMACLPDPTVQLVARATDTAPDRLVELLDQAEAHGVVALDGNRIHFTHPLLAHGVYTSAAAGRRRAMHRRLAELVSEPELRARHLALSDPTGEPETLEALDTAAEIARGRGAPAAAAELLELAMGLGGDTPERRIRCAAAHFNAGDAAQARAFLERTIECPVPPPTRAQALHLLAVMSQLEDSLLDSADYFERALAGVGDDLALRVQILVALAWVQIRIGRRGASAQNITDAVAGAERLGGLQLLSQALSVRAVVNLLLGKGLDDRDLRRVSALQSRDTAISATLHPSFHHAMALAWTGQLDAAHDQYAAVRQSCIERGEESDLVFVSFHSVLNEIWRADFAFAALIAEDTYERAQQLDGALQLSAALTARAIVGAYAGRELDARRDISVAIGPISRSGSQLLTLWTAGTLGFLEVSRGNYQQGVAELEPLLGTIKAAPEATEIFVAGFLPDAVEALIGIGRLEDSEPLIDALESNGRRLGRAWMLAMGLRGRAMLLAARGDPKAATAMAELAMTEHDRLPMPFERARTQMLLGQLQRRQRYRGAAAATLQEAQQTFHRLGTPLWADRVAAELARGISGRRRGGGLTPSEERVAELAVSGMTNREIAAALFISPKTVEVNLSRIYQKLGIRSRFELYRARGAEITND</sequence>
<dbReference type="RefSeq" id="WP_067303328.1">
    <property type="nucleotide sequence ID" value="NZ_LZJY01000130.1"/>
</dbReference>
<evidence type="ECO:0000259" key="3">
    <source>
        <dbReference type="PROSITE" id="PS50043"/>
    </source>
</evidence>
<keyword evidence="2" id="KW-0067">ATP-binding</keyword>
<dbReference type="GO" id="GO:0006355">
    <property type="term" value="P:regulation of DNA-templated transcription"/>
    <property type="evidence" value="ECO:0007669"/>
    <property type="project" value="InterPro"/>
</dbReference>
<dbReference type="SMART" id="SM00421">
    <property type="entry name" value="HTH_LUXR"/>
    <property type="match status" value="1"/>
</dbReference>
<dbReference type="GO" id="GO:0003677">
    <property type="term" value="F:DNA binding"/>
    <property type="evidence" value="ECO:0007669"/>
    <property type="project" value="InterPro"/>
</dbReference>
<dbReference type="Gene3D" id="3.40.50.300">
    <property type="entry name" value="P-loop containing nucleotide triphosphate hydrolases"/>
    <property type="match status" value="1"/>
</dbReference>
<gene>
    <name evidence="4" type="ORF">A5679_12340</name>
</gene>
<dbReference type="Gene3D" id="1.10.10.10">
    <property type="entry name" value="Winged helix-like DNA-binding domain superfamily/Winged helix DNA-binding domain"/>
    <property type="match status" value="1"/>
</dbReference>
<reference evidence="4 5" key="1">
    <citation type="submission" date="2016-06" db="EMBL/GenBank/DDBJ databases">
        <authorList>
            <person name="Kjaerup R.B."/>
            <person name="Dalgaard T.S."/>
            <person name="Juul-Madsen H.R."/>
        </authorList>
    </citation>
    <scope>NUCLEOTIDE SEQUENCE [LARGE SCALE GENOMIC DNA]</scope>
    <source>
        <strain evidence="4 5">E2838</strain>
    </source>
</reference>
<dbReference type="SUPFAM" id="SSF48452">
    <property type="entry name" value="TPR-like"/>
    <property type="match status" value="1"/>
</dbReference>
<dbReference type="GO" id="GO:0005524">
    <property type="term" value="F:ATP binding"/>
    <property type="evidence" value="ECO:0007669"/>
    <property type="project" value="UniProtKB-KW"/>
</dbReference>
<dbReference type="AlphaFoldDB" id="A0A1A2VYD3"/>
<evidence type="ECO:0000313" key="4">
    <source>
        <dbReference type="EMBL" id="OBI06329.1"/>
    </source>
</evidence>
<dbReference type="GO" id="GO:0005737">
    <property type="term" value="C:cytoplasm"/>
    <property type="evidence" value="ECO:0007669"/>
    <property type="project" value="TreeGrafter"/>
</dbReference>
<dbReference type="PANTHER" id="PTHR16305:SF35">
    <property type="entry name" value="TRANSCRIPTIONAL ACTIVATOR DOMAIN"/>
    <property type="match status" value="1"/>
</dbReference>
<dbReference type="InterPro" id="IPR041664">
    <property type="entry name" value="AAA_16"/>
</dbReference>
<proteinExistence type="predicted"/>
<dbReference type="InterPro" id="IPR027417">
    <property type="entry name" value="P-loop_NTPase"/>
</dbReference>
<dbReference type="EMBL" id="LZJY01000130">
    <property type="protein sequence ID" value="OBI06329.1"/>
    <property type="molecule type" value="Genomic_DNA"/>
</dbReference>
<evidence type="ECO:0000256" key="2">
    <source>
        <dbReference type="ARBA" id="ARBA00022840"/>
    </source>
</evidence>
<dbReference type="InterPro" id="IPR016032">
    <property type="entry name" value="Sig_transdc_resp-reg_C-effctor"/>
</dbReference>
<dbReference type="GO" id="GO:0004016">
    <property type="term" value="F:adenylate cyclase activity"/>
    <property type="evidence" value="ECO:0007669"/>
    <property type="project" value="TreeGrafter"/>
</dbReference>
<dbReference type="Gene3D" id="1.25.40.10">
    <property type="entry name" value="Tetratricopeptide repeat domain"/>
    <property type="match status" value="1"/>
</dbReference>
<dbReference type="SUPFAM" id="SSF46894">
    <property type="entry name" value="C-terminal effector domain of the bipartite response regulators"/>
    <property type="match status" value="1"/>
</dbReference>
<accession>A0A1A2VYD3</accession>
<dbReference type="InterPro" id="IPR036388">
    <property type="entry name" value="WH-like_DNA-bd_sf"/>
</dbReference>
<dbReference type="InterPro" id="IPR000792">
    <property type="entry name" value="Tscrpt_reg_LuxR_C"/>
</dbReference>
<dbReference type="CDD" id="cd06170">
    <property type="entry name" value="LuxR_C_like"/>
    <property type="match status" value="1"/>
</dbReference>
<name>A0A1A2VYD3_MYCSC</name>
<feature type="domain" description="HTH luxR-type" evidence="3">
    <location>
        <begin position="850"/>
        <end position="917"/>
    </location>
</feature>
<dbReference type="PRINTS" id="PR00038">
    <property type="entry name" value="HTHLUXR"/>
</dbReference>